<protein>
    <submittedName>
        <fullName evidence="1">Transcriptional regulator</fullName>
    </submittedName>
</protein>
<reference evidence="1 2" key="1">
    <citation type="submission" date="2024-10" db="EMBL/GenBank/DDBJ databases">
        <title>Draft genome assembly of a novel steroid transforming actinomycete isolated from African clawed frog Xenopus laevis.</title>
        <authorList>
            <person name="Bragin E."/>
            <person name="Kollerov V."/>
            <person name="Donova M.V."/>
        </authorList>
    </citation>
    <scope>NUCLEOTIDE SEQUENCE [LARGE SCALE GENOMIC DNA]</scope>
    <source>
        <strain evidence="1 2">MTOC-St3</strain>
    </source>
</reference>
<comment type="caution">
    <text evidence="1">The sequence shown here is derived from an EMBL/GenBank/DDBJ whole genome shotgun (WGS) entry which is preliminary data.</text>
</comment>
<dbReference type="EMBL" id="JBIENY010000141">
    <property type="protein sequence ID" value="MFG6295553.1"/>
    <property type="molecule type" value="Genomic_DNA"/>
</dbReference>
<proteinExistence type="predicted"/>
<sequence length="28" mass="3115">ELRYGVVRAQALPPQESLAFIEKVLGET</sequence>
<keyword evidence="2" id="KW-1185">Reference proteome</keyword>
<organism evidence="1 2">
    <name type="scientific">Streptomyces rochei</name>
    <name type="common">Streptomyces parvullus</name>
    <dbReference type="NCBI Taxonomy" id="1928"/>
    <lineage>
        <taxon>Bacteria</taxon>
        <taxon>Bacillati</taxon>
        <taxon>Actinomycetota</taxon>
        <taxon>Actinomycetes</taxon>
        <taxon>Kitasatosporales</taxon>
        <taxon>Streptomycetaceae</taxon>
        <taxon>Streptomyces</taxon>
        <taxon>Streptomyces rochei group</taxon>
    </lineage>
</organism>
<evidence type="ECO:0000313" key="2">
    <source>
        <dbReference type="Proteomes" id="UP001605990"/>
    </source>
</evidence>
<dbReference type="Proteomes" id="UP001605990">
    <property type="component" value="Unassembled WGS sequence"/>
</dbReference>
<name>A0ABW7DXF9_STRRO</name>
<feature type="non-terminal residue" evidence="1">
    <location>
        <position position="1"/>
    </location>
</feature>
<accession>A0ABW7DXF9</accession>
<evidence type="ECO:0000313" key="1">
    <source>
        <dbReference type="EMBL" id="MFG6295553.1"/>
    </source>
</evidence>
<gene>
    <name evidence="1" type="ORF">ACGU38_09305</name>
</gene>